<dbReference type="PANTHER" id="PTHR10426:SF67">
    <property type="entry name" value="PROTEIN STRICTOSIDINE SYNTHASE-LIKE 10-LIKE"/>
    <property type="match status" value="1"/>
</dbReference>
<comment type="caution">
    <text evidence="6">The sequence shown here is derived from an EMBL/GenBank/DDBJ whole genome shotgun (WGS) entry which is preliminary data.</text>
</comment>
<name>A0A2G2VP11_CAPBA</name>
<comment type="similarity">
    <text evidence="2">Belongs to the strictosidine synthase family.</text>
</comment>
<reference evidence="6 7" key="1">
    <citation type="journal article" date="2017" name="Genome Biol.">
        <title>New reference genome sequences of hot pepper reveal the massive evolution of plant disease-resistance genes by retroduplication.</title>
        <authorList>
            <person name="Kim S."/>
            <person name="Park J."/>
            <person name="Yeom S.I."/>
            <person name="Kim Y.M."/>
            <person name="Seo E."/>
            <person name="Kim K.T."/>
            <person name="Kim M.S."/>
            <person name="Lee J.M."/>
            <person name="Cheong K."/>
            <person name="Shin H.S."/>
            <person name="Kim S.B."/>
            <person name="Han K."/>
            <person name="Lee J."/>
            <person name="Park M."/>
            <person name="Lee H.A."/>
            <person name="Lee H.Y."/>
            <person name="Lee Y."/>
            <person name="Oh S."/>
            <person name="Lee J.H."/>
            <person name="Choi E."/>
            <person name="Choi E."/>
            <person name="Lee S.E."/>
            <person name="Jeon J."/>
            <person name="Kim H."/>
            <person name="Choi G."/>
            <person name="Song H."/>
            <person name="Lee J."/>
            <person name="Lee S.C."/>
            <person name="Kwon J.K."/>
            <person name="Lee H.Y."/>
            <person name="Koo N."/>
            <person name="Hong Y."/>
            <person name="Kim R.W."/>
            <person name="Kang W.H."/>
            <person name="Huh J.H."/>
            <person name="Kang B.C."/>
            <person name="Yang T.J."/>
            <person name="Lee Y.H."/>
            <person name="Bennetzen J.L."/>
            <person name="Choi D."/>
        </authorList>
    </citation>
    <scope>NUCLEOTIDE SEQUENCE [LARGE SCALE GENOMIC DNA]</scope>
    <source>
        <strain evidence="7">cv. PBC81</strain>
    </source>
</reference>
<feature type="domain" description="Strictosidine synthase conserved region" evidence="5">
    <location>
        <begin position="10"/>
        <end position="57"/>
    </location>
</feature>
<reference evidence="7" key="2">
    <citation type="journal article" date="2017" name="J. Anim. Genet.">
        <title>Multiple reference genome sequences of hot pepper reveal the massive evolution of plant disease resistance genes by retroduplication.</title>
        <authorList>
            <person name="Kim S."/>
            <person name="Park J."/>
            <person name="Yeom S.-I."/>
            <person name="Kim Y.-M."/>
            <person name="Seo E."/>
            <person name="Kim K.-T."/>
            <person name="Kim M.-S."/>
            <person name="Lee J.M."/>
            <person name="Cheong K."/>
            <person name="Shin H.-S."/>
            <person name="Kim S.-B."/>
            <person name="Han K."/>
            <person name="Lee J."/>
            <person name="Park M."/>
            <person name="Lee H.-A."/>
            <person name="Lee H.-Y."/>
            <person name="Lee Y."/>
            <person name="Oh S."/>
            <person name="Lee J.H."/>
            <person name="Choi E."/>
            <person name="Choi E."/>
            <person name="Lee S.E."/>
            <person name="Jeon J."/>
            <person name="Kim H."/>
            <person name="Choi G."/>
            <person name="Song H."/>
            <person name="Lee J."/>
            <person name="Lee S.-C."/>
            <person name="Kwon J.-K."/>
            <person name="Lee H.-Y."/>
            <person name="Koo N."/>
            <person name="Hong Y."/>
            <person name="Kim R.W."/>
            <person name="Kang W.-H."/>
            <person name="Huh J.H."/>
            <person name="Kang B.-C."/>
            <person name="Yang T.-J."/>
            <person name="Lee Y.-H."/>
            <person name="Bennetzen J.L."/>
            <person name="Choi D."/>
        </authorList>
    </citation>
    <scope>NUCLEOTIDE SEQUENCE [LARGE SCALE GENOMIC DNA]</scope>
    <source>
        <strain evidence="7">cv. PBC81</strain>
    </source>
</reference>
<evidence type="ECO:0000256" key="1">
    <source>
        <dbReference type="ARBA" id="ARBA00004116"/>
    </source>
</evidence>
<dbReference type="EMBL" id="MLFT02000011">
    <property type="protein sequence ID" value="PHT34702.1"/>
    <property type="molecule type" value="Genomic_DNA"/>
</dbReference>
<dbReference type="STRING" id="33114.A0A2G2VP11"/>
<evidence type="ECO:0000256" key="2">
    <source>
        <dbReference type="ARBA" id="ARBA00009191"/>
    </source>
</evidence>
<dbReference type="InterPro" id="IPR018119">
    <property type="entry name" value="Strictosidine_synth_cons-reg"/>
</dbReference>
<dbReference type="PANTHER" id="PTHR10426">
    <property type="entry name" value="STRICTOSIDINE SYNTHASE-RELATED"/>
    <property type="match status" value="1"/>
</dbReference>
<sequence>MCIPLPVGEHDKSTKAVTVLLRGLAFANGVALSKDKSIVLVAENSTSRIVRYWLKGPSAGQHYTFIDLTGYPENIGKNSKGEFWVACIQKIVAFKVGHIQFMAWKDSAKTSSFYPATALHISQMAGACDCN</sequence>
<accession>A0A2G2VP11</accession>
<dbReference type="InterPro" id="IPR011042">
    <property type="entry name" value="6-blade_b-propeller_TolB-like"/>
</dbReference>
<keyword evidence="7" id="KW-1185">Reference proteome</keyword>
<evidence type="ECO:0000313" key="7">
    <source>
        <dbReference type="Proteomes" id="UP000224567"/>
    </source>
</evidence>
<dbReference type="OrthoDB" id="5307922at2759"/>
<evidence type="ECO:0000259" key="5">
    <source>
        <dbReference type="Pfam" id="PF03088"/>
    </source>
</evidence>
<dbReference type="GO" id="GO:0012505">
    <property type="term" value="C:endomembrane system"/>
    <property type="evidence" value="ECO:0007669"/>
    <property type="project" value="TreeGrafter"/>
</dbReference>
<dbReference type="SUPFAM" id="SSF63829">
    <property type="entry name" value="Calcium-dependent phosphotriesterase"/>
    <property type="match status" value="1"/>
</dbReference>
<dbReference type="Pfam" id="PF03088">
    <property type="entry name" value="Str_synth"/>
    <property type="match status" value="1"/>
</dbReference>
<evidence type="ECO:0000313" key="6">
    <source>
        <dbReference type="EMBL" id="PHT34702.1"/>
    </source>
</evidence>
<dbReference type="Proteomes" id="UP000224567">
    <property type="component" value="Unassembled WGS sequence"/>
</dbReference>
<keyword evidence="4" id="KW-0325">Glycoprotein</keyword>
<gene>
    <name evidence="6" type="ORF">CQW23_26502</name>
</gene>
<evidence type="ECO:0000256" key="3">
    <source>
        <dbReference type="ARBA" id="ARBA00022554"/>
    </source>
</evidence>
<proteinExistence type="inferred from homology"/>
<protein>
    <submittedName>
        <fullName evidence="6">Protein STRICTOSIDINE SYNTHASE-LIKE 10</fullName>
    </submittedName>
</protein>
<dbReference type="GO" id="GO:0005773">
    <property type="term" value="C:vacuole"/>
    <property type="evidence" value="ECO:0007669"/>
    <property type="project" value="UniProtKB-SubCell"/>
</dbReference>
<comment type="subcellular location">
    <subcellularLocation>
        <location evidence="1">Vacuole</location>
    </subcellularLocation>
</comment>
<keyword evidence="3" id="KW-0926">Vacuole</keyword>
<dbReference type="Gene3D" id="2.120.10.30">
    <property type="entry name" value="TolB, C-terminal domain"/>
    <property type="match status" value="1"/>
</dbReference>
<dbReference type="AlphaFoldDB" id="A0A2G2VP11"/>
<evidence type="ECO:0000256" key="4">
    <source>
        <dbReference type="ARBA" id="ARBA00023180"/>
    </source>
</evidence>
<dbReference type="GO" id="GO:0016787">
    <property type="term" value="F:hydrolase activity"/>
    <property type="evidence" value="ECO:0007669"/>
    <property type="project" value="TreeGrafter"/>
</dbReference>
<organism evidence="6 7">
    <name type="scientific">Capsicum baccatum</name>
    <name type="common">Peruvian pepper</name>
    <dbReference type="NCBI Taxonomy" id="33114"/>
    <lineage>
        <taxon>Eukaryota</taxon>
        <taxon>Viridiplantae</taxon>
        <taxon>Streptophyta</taxon>
        <taxon>Embryophyta</taxon>
        <taxon>Tracheophyta</taxon>
        <taxon>Spermatophyta</taxon>
        <taxon>Magnoliopsida</taxon>
        <taxon>eudicotyledons</taxon>
        <taxon>Gunneridae</taxon>
        <taxon>Pentapetalae</taxon>
        <taxon>asterids</taxon>
        <taxon>lamiids</taxon>
        <taxon>Solanales</taxon>
        <taxon>Solanaceae</taxon>
        <taxon>Solanoideae</taxon>
        <taxon>Capsiceae</taxon>
        <taxon>Capsicum</taxon>
    </lineage>
</organism>